<gene>
    <name evidence="2" type="ORF">APZ42_010677</name>
</gene>
<keyword evidence="3" id="KW-1185">Reference proteome</keyword>
<reference evidence="2 3" key="1">
    <citation type="submission" date="2016-03" db="EMBL/GenBank/DDBJ databases">
        <title>EvidentialGene: Evidence-directed Construction of Genes on Genomes.</title>
        <authorList>
            <person name="Gilbert D.G."/>
            <person name="Choi J.-H."/>
            <person name="Mockaitis K."/>
            <person name="Colbourne J."/>
            <person name="Pfrender M."/>
        </authorList>
    </citation>
    <scope>NUCLEOTIDE SEQUENCE [LARGE SCALE GENOMIC DNA]</scope>
    <source>
        <strain evidence="2 3">Xinb3</strain>
        <tissue evidence="2">Complete organism</tissue>
    </source>
</reference>
<feature type="non-terminal residue" evidence="2">
    <location>
        <position position="68"/>
    </location>
</feature>
<sequence length="68" mass="7637">HTVLTSRFLAFVSHPSASHRSLTMSLFFHYLILLGLGVAMGNNYKAPYHQPKYEPKYGPEIPACSKNT</sequence>
<dbReference type="EMBL" id="LRGB01028391">
    <property type="protein sequence ID" value="KZR95553.1"/>
    <property type="molecule type" value="Genomic_DNA"/>
</dbReference>
<keyword evidence="1" id="KW-0812">Transmembrane</keyword>
<dbReference type="Proteomes" id="UP000076858">
    <property type="component" value="Unassembled WGS sequence"/>
</dbReference>
<dbReference type="AlphaFoldDB" id="A0A164D9X1"/>
<evidence type="ECO:0000313" key="3">
    <source>
        <dbReference type="Proteomes" id="UP000076858"/>
    </source>
</evidence>
<proteinExistence type="predicted"/>
<comment type="caution">
    <text evidence="2">The sequence shown here is derived from an EMBL/GenBank/DDBJ whole genome shotgun (WGS) entry which is preliminary data.</text>
</comment>
<name>A0A164D9X1_9CRUS</name>
<evidence type="ECO:0000256" key="1">
    <source>
        <dbReference type="SAM" id="Phobius"/>
    </source>
</evidence>
<keyword evidence="1" id="KW-0472">Membrane</keyword>
<accession>A0A164D9X1</accession>
<organism evidence="2 3">
    <name type="scientific">Daphnia magna</name>
    <dbReference type="NCBI Taxonomy" id="35525"/>
    <lineage>
        <taxon>Eukaryota</taxon>
        <taxon>Metazoa</taxon>
        <taxon>Ecdysozoa</taxon>
        <taxon>Arthropoda</taxon>
        <taxon>Crustacea</taxon>
        <taxon>Branchiopoda</taxon>
        <taxon>Diplostraca</taxon>
        <taxon>Cladocera</taxon>
        <taxon>Anomopoda</taxon>
        <taxon>Daphniidae</taxon>
        <taxon>Daphnia</taxon>
    </lineage>
</organism>
<protein>
    <submittedName>
        <fullName evidence="2">Uncharacterized protein</fullName>
    </submittedName>
</protein>
<feature type="transmembrane region" description="Helical" evidence="1">
    <location>
        <begin position="26"/>
        <end position="44"/>
    </location>
</feature>
<feature type="non-terminal residue" evidence="2">
    <location>
        <position position="1"/>
    </location>
</feature>
<keyword evidence="1" id="KW-1133">Transmembrane helix</keyword>
<evidence type="ECO:0000313" key="2">
    <source>
        <dbReference type="EMBL" id="KZR95553.1"/>
    </source>
</evidence>